<evidence type="ECO:0000313" key="1">
    <source>
        <dbReference type="EMBL" id="MCK9686069.1"/>
    </source>
</evidence>
<dbReference type="Proteomes" id="UP001139353">
    <property type="component" value="Unassembled WGS sequence"/>
</dbReference>
<sequence length="220" mass="24971">MLDAVRRWLTWGGALPNWEDFVAWARDHQWTLKRTIAHDGWAMDHNPAHAGWRIEWGPAQRSFMSSHEFRIRFEVAQNSDVQALVLDRPLLARLDHEVYAQFTDNVQTRLDEETPEEMRWLAMHAKLSPNQMGVPLRDRYGAISNDAAWVSHWLAGPIADALKQRAEAMPIEAVSAEPFILRLSRGQVVIRQAAATPRAHVLETCIAVAEAVDAALRKTA</sequence>
<dbReference type="RefSeq" id="WP_275682100.1">
    <property type="nucleotide sequence ID" value="NZ_JAJLJH010000002.1"/>
</dbReference>
<organism evidence="1 2">
    <name type="scientific">Scleromatobacter humisilvae</name>
    <dbReference type="NCBI Taxonomy" id="2897159"/>
    <lineage>
        <taxon>Bacteria</taxon>
        <taxon>Pseudomonadati</taxon>
        <taxon>Pseudomonadota</taxon>
        <taxon>Betaproteobacteria</taxon>
        <taxon>Burkholderiales</taxon>
        <taxon>Sphaerotilaceae</taxon>
        <taxon>Scleromatobacter</taxon>
    </lineage>
</organism>
<reference evidence="1" key="1">
    <citation type="submission" date="2021-11" db="EMBL/GenBank/DDBJ databases">
        <title>BS-T2-15 a new species belonging to the Comamonadaceae family isolated from the soil of a French oak forest.</title>
        <authorList>
            <person name="Mieszkin S."/>
            <person name="Alain K."/>
        </authorList>
    </citation>
    <scope>NUCLEOTIDE SEQUENCE</scope>
    <source>
        <strain evidence="1">BS-T2-15</strain>
    </source>
</reference>
<protein>
    <submittedName>
        <fullName evidence="1">Uncharacterized protein</fullName>
    </submittedName>
</protein>
<dbReference type="EMBL" id="JAJLJH010000002">
    <property type="protein sequence ID" value="MCK9686069.1"/>
    <property type="molecule type" value="Genomic_DNA"/>
</dbReference>
<keyword evidence="2" id="KW-1185">Reference proteome</keyword>
<comment type="caution">
    <text evidence="1">The sequence shown here is derived from an EMBL/GenBank/DDBJ whole genome shotgun (WGS) entry which is preliminary data.</text>
</comment>
<name>A0A9X1YGV1_9BURK</name>
<gene>
    <name evidence="1" type="ORF">LPC04_10160</name>
</gene>
<proteinExistence type="predicted"/>
<accession>A0A9X1YGV1</accession>
<evidence type="ECO:0000313" key="2">
    <source>
        <dbReference type="Proteomes" id="UP001139353"/>
    </source>
</evidence>
<dbReference type="AlphaFoldDB" id="A0A9X1YGV1"/>